<evidence type="ECO:0000256" key="11">
    <source>
        <dbReference type="ARBA" id="ARBA00048536"/>
    </source>
</evidence>
<sequence>METANYDKRTRNENILNCLYRKPNAVFRLICFPWAGGGSAHFAKWGQTINDSLEVHAVRLAGRETRLHEPFASDIYQIADEIVSALLPIIQDKAFAFFGHSLGSYIAFLTALRLKEKHKMEPLHLFVSSAYAPHSKSRPQVPEINKLSEEQIRYFLKNFGGTPKHLIDDKDFLNQCIPILKADVIVLKNFVFDTPSEALLSRDITCFIGSEDTVTDIEGWEDITSGKTDVHTLPGDHFYLFEPNNEKFIKNYITRCLELSSLDCF</sequence>
<keyword evidence="21" id="KW-1185">Reference proteome</keyword>
<evidence type="ECO:0000256" key="13">
    <source>
        <dbReference type="ARBA" id="ARBA00053731"/>
    </source>
</evidence>
<dbReference type="EC" id="3.1.2.14" evidence="2"/>
<dbReference type="OrthoDB" id="541883at2759"/>
<comment type="catalytic activity">
    <reaction evidence="8">
        <text>decanoyl-CoA + H2O = decanoate + CoA + H(+)</text>
        <dbReference type="Rhea" id="RHEA:40059"/>
        <dbReference type="ChEBI" id="CHEBI:15377"/>
        <dbReference type="ChEBI" id="CHEBI:15378"/>
        <dbReference type="ChEBI" id="CHEBI:27689"/>
        <dbReference type="ChEBI" id="CHEBI:57287"/>
        <dbReference type="ChEBI" id="CHEBI:61430"/>
    </reaction>
    <physiologicalReaction direction="left-to-right" evidence="8">
        <dbReference type="Rhea" id="RHEA:40060"/>
    </physiologicalReaction>
</comment>
<dbReference type="InterPro" id="IPR012223">
    <property type="entry name" value="TEII"/>
</dbReference>
<evidence type="ECO:0000256" key="12">
    <source>
        <dbReference type="ARBA" id="ARBA00052691"/>
    </source>
</evidence>
<evidence type="ECO:0000256" key="17">
    <source>
        <dbReference type="ARBA" id="ARBA00076433"/>
    </source>
</evidence>
<evidence type="ECO:0000259" key="19">
    <source>
        <dbReference type="Pfam" id="PF00975"/>
    </source>
</evidence>
<evidence type="ECO:0000256" key="3">
    <source>
        <dbReference type="ARBA" id="ARBA00022516"/>
    </source>
</evidence>
<evidence type="ECO:0000313" key="20">
    <source>
        <dbReference type="Ensembl" id="ENSPEMP00000016183.1"/>
    </source>
</evidence>
<dbReference type="SUPFAM" id="SSF53474">
    <property type="entry name" value="alpha/beta-Hydrolases"/>
    <property type="match status" value="1"/>
</dbReference>
<evidence type="ECO:0000313" key="21">
    <source>
        <dbReference type="Proteomes" id="UP000694547"/>
    </source>
</evidence>
<evidence type="ECO:0000256" key="9">
    <source>
        <dbReference type="ARBA" id="ARBA00048074"/>
    </source>
</evidence>
<evidence type="ECO:0000256" key="1">
    <source>
        <dbReference type="ARBA" id="ARBA00007169"/>
    </source>
</evidence>
<comment type="subunit">
    <text evidence="14">Interacts (via C-terminus) with FASN.</text>
</comment>
<dbReference type="Ensembl" id="ENSPEMT00000020493.2">
    <property type="protein sequence ID" value="ENSPEMP00000016183.1"/>
    <property type="gene ID" value="ENSPEMG00000015490.2"/>
</dbReference>
<dbReference type="FunFam" id="3.40.50.1820:FF:000153">
    <property type="entry name" value="Surfactin synthase thioesterase subunit"/>
    <property type="match status" value="1"/>
</dbReference>
<dbReference type="RefSeq" id="XP_006985996.1">
    <property type="nucleotide sequence ID" value="XM_006985934.4"/>
</dbReference>
<evidence type="ECO:0000256" key="4">
    <source>
        <dbReference type="ARBA" id="ARBA00022801"/>
    </source>
</evidence>
<reference evidence="20 21" key="1">
    <citation type="submission" date="2018-10" db="EMBL/GenBank/DDBJ databases">
        <title>Improved assembly of the deer mouse Peromyscus maniculatus genome.</title>
        <authorList>
            <person name="Lassance J.-M."/>
            <person name="Hoekstra H.E."/>
        </authorList>
    </citation>
    <scope>NUCLEOTIDE SEQUENCE [LARGE SCALE GENOMIC DNA]</scope>
</reference>
<comment type="catalytic activity">
    <reaction evidence="10">
        <text>tetradecanoyl-CoA + H2O = tetradecanoate + CoA + H(+)</text>
        <dbReference type="Rhea" id="RHEA:40119"/>
        <dbReference type="ChEBI" id="CHEBI:15377"/>
        <dbReference type="ChEBI" id="CHEBI:15378"/>
        <dbReference type="ChEBI" id="CHEBI:30807"/>
        <dbReference type="ChEBI" id="CHEBI:57287"/>
        <dbReference type="ChEBI" id="CHEBI:57385"/>
    </reaction>
    <physiologicalReaction direction="left-to-right" evidence="10">
        <dbReference type="Rhea" id="RHEA:40120"/>
    </physiologicalReaction>
</comment>
<comment type="catalytic activity">
    <reaction evidence="11">
        <text>(9Z)-octadecenoyl-[ACP] + H2O = (9Z)-octadecenoate + holo-[ACP] + H(+)</text>
        <dbReference type="Rhea" id="RHEA:15057"/>
        <dbReference type="Rhea" id="RHEA-COMP:9685"/>
        <dbReference type="Rhea" id="RHEA-COMP:9924"/>
        <dbReference type="ChEBI" id="CHEBI:15377"/>
        <dbReference type="ChEBI" id="CHEBI:15378"/>
        <dbReference type="ChEBI" id="CHEBI:30823"/>
        <dbReference type="ChEBI" id="CHEBI:64479"/>
        <dbReference type="ChEBI" id="CHEBI:78783"/>
        <dbReference type="EC" id="3.1.2.14"/>
    </reaction>
</comment>
<comment type="catalytic activity">
    <reaction evidence="12">
        <text>hexadecanoyl-CoA + H2O = hexadecanoate + CoA + H(+)</text>
        <dbReference type="Rhea" id="RHEA:16645"/>
        <dbReference type="ChEBI" id="CHEBI:7896"/>
        <dbReference type="ChEBI" id="CHEBI:15377"/>
        <dbReference type="ChEBI" id="CHEBI:15378"/>
        <dbReference type="ChEBI" id="CHEBI:57287"/>
        <dbReference type="ChEBI" id="CHEBI:57379"/>
    </reaction>
    <physiologicalReaction direction="left-to-right" evidence="12">
        <dbReference type="Rhea" id="RHEA:16646"/>
    </physiologicalReaction>
</comment>
<dbReference type="AlphaFoldDB" id="A0A6I9M1I8"/>
<evidence type="ECO:0000256" key="18">
    <source>
        <dbReference type="ARBA" id="ARBA00079653"/>
    </source>
</evidence>
<dbReference type="CTD" id="55301"/>
<dbReference type="PANTHER" id="PTHR11487:SF0">
    <property type="entry name" value="S-ACYL FATTY ACID SYNTHASE THIOESTERASE, MEDIUM CHAIN"/>
    <property type="match status" value="1"/>
</dbReference>
<proteinExistence type="inferred from homology"/>
<reference evidence="20" key="3">
    <citation type="submission" date="2025-09" db="UniProtKB">
        <authorList>
            <consortium name="Ensembl"/>
        </authorList>
    </citation>
    <scope>IDENTIFICATION</scope>
</reference>
<evidence type="ECO:0000256" key="8">
    <source>
        <dbReference type="ARBA" id="ARBA00047969"/>
    </source>
</evidence>
<reference evidence="20" key="2">
    <citation type="submission" date="2025-08" db="UniProtKB">
        <authorList>
            <consortium name="Ensembl"/>
        </authorList>
    </citation>
    <scope>IDENTIFICATION</scope>
</reference>
<evidence type="ECO:0000256" key="6">
    <source>
        <dbReference type="ARBA" id="ARBA00023098"/>
    </source>
</evidence>
<name>A0A6I9M1I8_PERMB</name>
<comment type="catalytic activity">
    <reaction evidence="9">
        <text>dodecanoyl-CoA + H2O = dodecanoate + CoA + H(+)</text>
        <dbReference type="Rhea" id="RHEA:30135"/>
        <dbReference type="ChEBI" id="CHEBI:15377"/>
        <dbReference type="ChEBI" id="CHEBI:15378"/>
        <dbReference type="ChEBI" id="CHEBI:18262"/>
        <dbReference type="ChEBI" id="CHEBI:57287"/>
        <dbReference type="ChEBI" id="CHEBI:57375"/>
    </reaction>
    <physiologicalReaction direction="left-to-right" evidence="9">
        <dbReference type="Rhea" id="RHEA:30136"/>
    </physiologicalReaction>
</comment>
<organism evidence="20 21">
    <name type="scientific">Peromyscus maniculatus bairdii</name>
    <name type="common">Prairie deer mouse</name>
    <dbReference type="NCBI Taxonomy" id="230844"/>
    <lineage>
        <taxon>Eukaryota</taxon>
        <taxon>Metazoa</taxon>
        <taxon>Chordata</taxon>
        <taxon>Craniata</taxon>
        <taxon>Vertebrata</taxon>
        <taxon>Euteleostomi</taxon>
        <taxon>Mammalia</taxon>
        <taxon>Eutheria</taxon>
        <taxon>Euarchontoglires</taxon>
        <taxon>Glires</taxon>
        <taxon>Rodentia</taxon>
        <taxon>Myomorpha</taxon>
        <taxon>Muroidea</taxon>
        <taxon>Cricetidae</taxon>
        <taxon>Neotominae</taxon>
        <taxon>Peromyscus</taxon>
    </lineage>
</organism>
<protein>
    <recommendedName>
        <fullName evidence="15">S-acyl fatty acid synthase thioesterase, medium chain</fullName>
        <ecNumber evidence="2">3.1.2.14</ecNumber>
    </recommendedName>
    <alternativeName>
        <fullName evidence="16">Oleoyl-ACP hydrolase</fullName>
    </alternativeName>
    <alternativeName>
        <fullName evidence="18">Thioesterase II</fullName>
    </alternativeName>
    <alternativeName>
        <fullName evidence="17">Thioesterase domain-containing protein 1</fullName>
    </alternativeName>
</protein>
<dbReference type="Gene3D" id="3.40.50.1820">
    <property type="entry name" value="alpha/beta hydrolase"/>
    <property type="match status" value="1"/>
</dbReference>
<keyword evidence="6" id="KW-0443">Lipid metabolism</keyword>
<dbReference type="Proteomes" id="UP000694547">
    <property type="component" value="Chromosome 5"/>
</dbReference>
<comment type="function">
    <text evidence="13">Contributes to the release of free fatty acids from fatty acid synthase (FASN). Has broad substrate specificity, giving rise to a range of free fatty acids with chain lengths between 10 and 16 carbon atoms (C10 - C16).</text>
</comment>
<keyword evidence="3" id="KW-0444">Lipid biosynthesis</keyword>
<evidence type="ECO:0000256" key="10">
    <source>
        <dbReference type="ARBA" id="ARBA00048180"/>
    </source>
</evidence>
<accession>A0A6I9M1I8</accession>
<evidence type="ECO:0000256" key="14">
    <source>
        <dbReference type="ARBA" id="ARBA00065224"/>
    </source>
</evidence>
<keyword evidence="4" id="KW-0378">Hydrolase</keyword>
<evidence type="ECO:0000256" key="5">
    <source>
        <dbReference type="ARBA" id="ARBA00022832"/>
    </source>
</evidence>
<evidence type="ECO:0000256" key="2">
    <source>
        <dbReference type="ARBA" id="ARBA00012480"/>
    </source>
</evidence>
<evidence type="ECO:0000256" key="7">
    <source>
        <dbReference type="ARBA" id="ARBA00023160"/>
    </source>
</evidence>
<dbReference type="GO" id="GO:0016297">
    <property type="term" value="F:fatty acyl-[ACP] hydrolase activity"/>
    <property type="evidence" value="ECO:0007669"/>
    <property type="project" value="UniProtKB-EC"/>
</dbReference>
<comment type="similarity">
    <text evidence="1">Belongs to the thioesterase family.</text>
</comment>
<keyword evidence="7" id="KW-0275">Fatty acid biosynthesis</keyword>
<dbReference type="Pfam" id="PF00975">
    <property type="entry name" value="Thioesterase"/>
    <property type="match status" value="1"/>
</dbReference>
<dbReference type="InterPro" id="IPR001031">
    <property type="entry name" value="Thioesterase"/>
</dbReference>
<dbReference type="InterPro" id="IPR029058">
    <property type="entry name" value="AB_hydrolase_fold"/>
</dbReference>
<evidence type="ECO:0000256" key="16">
    <source>
        <dbReference type="ARBA" id="ARBA00075385"/>
    </source>
</evidence>
<evidence type="ECO:0000256" key="15">
    <source>
        <dbReference type="ARBA" id="ARBA00073799"/>
    </source>
</evidence>
<dbReference type="PANTHER" id="PTHR11487">
    <property type="entry name" value="THIOESTERASE"/>
    <property type="match status" value="1"/>
</dbReference>
<dbReference type="ESTHER" id="permb-a0a6i9m1i8">
    <property type="family name" value="Thioesterase"/>
</dbReference>
<dbReference type="GeneID" id="102923339"/>
<keyword evidence="5" id="KW-0276">Fatty acid metabolism</keyword>
<gene>
    <name evidence="20" type="primary">Olah</name>
</gene>
<feature type="domain" description="Thioesterase" evidence="19">
    <location>
        <begin position="28"/>
        <end position="253"/>
    </location>
</feature>
<dbReference type="GO" id="GO:0051792">
    <property type="term" value="P:medium-chain fatty acid biosynthetic process"/>
    <property type="evidence" value="ECO:0007669"/>
    <property type="project" value="Ensembl"/>
</dbReference>
<dbReference type="GeneTree" id="ENSGT00390000015518"/>